<gene>
    <name evidence="1" type="ORF">ACFFVF_11610</name>
</gene>
<evidence type="ECO:0000313" key="1">
    <source>
        <dbReference type="EMBL" id="MFB9097167.1"/>
    </source>
</evidence>
<dbReference type="SUPFAM" id="SSF49464">
    <property type="entry name" value="Carboxypeptidase regulatory domain-like"/>
    <property type="match status" value="1"/>
</dbReference>
<protein>
    <submittedName>
        <fullName evidence="1">Carboxypeptidase-like regulatory domain-containing protein</fullName>
    </submittedName>
</protein>
<keyword evidence="2" id="KW-1185">Reference proteome</keyword>
<sequence>MSQNFNLAIENPCSENFNNFNSTEKGGFCNSCRKEVVNFTNMTDSQIIDYFKNSTKKTCGYFREEQLKNYASQITISQQKGKFWNASIMGFSLLSLLSFTNGLAQEDTSNMTTHKVQTDKKKVDNTTSNNQNLQELTSGVVYDESRIPLPGASITLKGSNIGVITNFDGEFTFPKPLEKETILIVSYLGYETKEVKILNSKKIVIKLDSPMAILMMGEVAVEKVYQSKPTFFQRIGNFFKK</sequence>
<dbReference type="Pfam" id="PF13715">
    <property type="entry name" value="CarbopepD_reg_2"/>
    <property type="match status" value="1"/>
</dbReference>
<proteinExistence type="predicted"/>
<comment type="caution">
    <text evidence="1">The sequence shown here is derived from an EMBL/GenBank/DDBJ whole genome shotgun (WGS) entry which is preliminary data.</text>
</comment>
<evidence type="ECO:0000313" key="2">
    <source>
        <dbReference type="Proteomes" id="UP001589607"/>
    </source>
</evidence>
<name>A0ABV5GP55_9FLAO</name>
<dbReference type="Gene3D" id="2.60.40.1120">
    <property type="entry name" value="Carboxypeptidase-like, regulatory domain"/>
    <property type="match status" value="1"/>
</dbReference>
<accession>A0ABV5GP55</accession>
<dbReference type="EMBL" id="JBHMEY010000038">
    <property type="protein sequence ID" value="MFB9097167.1"/>
    <property type="molecule type" value="Genomic_DNA"/>
</dbReference>
<dbReference type="Proteomes" id="UP001589607">
    <property type="component" value="Unassembled WGS sequence"/>
</dbReference>
<organism evidence="1 2">
    <name type="scientific">Flavobacterium jumunjinense</name>
    <dbReference type="NCBI Taxonomy" id="998845"/>
    <lineage>
        <taxon>Bacteria</taxon>
        <taxon>Pseudomonadati</taxon>
        <taxon>Bacteroidota</taxon>
        <taxon>Flavobacteriia</taxon>
        <taxon>Flavobacteriales</taxon>
        <taxon>Flavobacteriaceae</taxon>
        <taxon>Flavobacterium</taxon>
    </lineage>
</organism>
<dbReference type="RefSeq" id="WP_236454226.1">
    <property type="nucleotide sequence ID" value="NZ_CBCSGE010000033.1"/>
</dbReference>
<reference evidence="1 2" key="1">
    <citation type="submission" date="2024-09" db="EMBL/GenBank/DDBJ databases">
        <authorList>
            <person name="Sun Q."/>
            <person name="Mori K."/>
        </authorList>
    </citation>
    <scope>NUCLEOTIDE SEQUENCE [LARGE SCALE GENOMIC DNA]</scope>
    <source>
        <strain evidence="1 2">CECT 7955</strain>
    </source>
</reference>
<dbReference type="InterPro" id="IPR008969">
    <property type="entry name" value="CarboxyPept-like_regulatory"/>
</dbReference>